<protein>
    <submittedName>
        <fullName evidence="7">Precorrin-6B methylase 2</fullName>
    </submittedName>
</protein>
<dbReference type="SUPFAM" id="SSF53335">
    <property type="entry name" value="S-adenosyl-L-methionine-dependent methyltransferases"/>
    <property type="match status" value="1"/>
</dbReference>
<dbReference type="PANTHER" id="PTHR43182:SF1">
    <property type="entry name" value="COBALT-PRECORRIN-7 C(5)-METHYLTRANSFERASE"/>
    <property type="match status" value="1"/>
</dbReference>
<dbReference type="PANTHER" id="PTHR43182">
    <property type="entry name" value="COBALT-PRECORRIN-6B C(15)-METHYLTRANSFERASE (DECARBOXYLATING)"/>
    <property type="match status" value="1"/>
</dbReference>
<reference evidence="7 8" key="1">
    <citation type="submission" date="2016-12" db="EMBL/GenBank/DDBJ databases">
        <title>Discovery of methanogenic haloarchaea.</title>
        <authorList>
            <person name="Sorokin D.Y."/>
            <person name="Makarova K.S."/>
            <person name="Abbas B."/>
            <person name="Ferrer M."/>
            <person name="Golyshin P.N."/>
        </authorList>
    </citation>
    <scope>NUCLEOTIDE SEQUENCE [LARGE SCALE GENOMIC DNA]</scope>
    <source>
        <strain evidence="7">AMET1</strain>
    </source>
</reference>
<accession>A0A1Y3GFP7</accession>
<evidence type="ECO:0000259" key="6">
    <source>
        <dbReference type="Pfam" id="PF13847"/>
    </source>
</evidence>
<organism evidence="7 8">
    <name type="scientific">Methanonatronarchaeum thermophilum</name>
    <dbReference type="NCBI Taxonomy" id="1927129"/>
    <lineage>
        <taxon>Archaea</taxon>
        <taxon>Methanobacteriati</taxon>
        <taxon>Methanobacteriota</taxon>
        <taxon>Methanonatronarchaeia</taxon>
        <taxon>Methanonatronarchaeales</taxon>
        <taxon>Methanonatronarchaeaceae</taxon>
        <taxon>Methanonatronarchaeum</taxon>
    </lineage>
</organism>
<dbReference type="AlphaFoldDB" id="A0A1Y3GFP7"/>
<gene>
    <name evidence="7" type="ORF">AMET1_1186</name>
</gene>
<dbReference type="OrthoDB" id="6027at2157"/>
<proteinExistence type="predicted"/>
<name>A0A1Y3GFP7_9EURY</name>
<keyword evidence="5" id="KW-0949">S-adenosyl-L-methionine</keyword>
<evidence type="ECO:0000313" key="7">
    <source>
        <dbReference type="EMBL" id="OUJ18275.1"/>
    </source>
</evidence>
<keyword evidence="2" id="KW-0169">Cobalamin biosynthesis</keyword>
<evidence type="ECO:0000256" key="3">
    <source>
        <dbReference type="ARBA" id="ARBA00022603"/>
    </source>
</evidence>
<evidence type="ECO:0000256" key="4">
    <source>
        <dbReference type="ARBA" id="ARBA00022679"/>
    </source>
</evidence>
<evidence type="ECO:0000256" key="5">
    <source>
        <dbReference type="ARBA" id="ARBA00022691"/>
    </source>
</evidence>
<evidence type="ECO:0000256" key="1">
    <source>
        <dbReference type="ARBA" id="ARBA00004953"/>
    </source>
</evidence>
<dbReference type="GO" id="GO:0032259">
    <property type="term" value="P:methylation"/>
    <property type="evidence" value="ECO:0007669"/>
    <property type="project" value="UniProtKB-KW"/>
</dbReference>
<keyword evidence="4" id="KW-0808">Transferase</keyword>
<dbReference type="RefSeq" id="WP_086637564.1">
    <property type="nucleotide sequence ID" value="NZ_MRZU01000004.1"/>
</dbReference>
<evidence type="ECO:0000256" key="2">
    <source>
        <dbReference type="ARBA" id="ARBA00022573"/>
    </source>
</evidence>
<dbReference type="EMBL" id="MRZU01000004">
    <property type="protein sequence ID" value="OUJ18275.1"/>
    <property type="molecule type" value="Genomic_DNA"/>
</dbReference>
<dbReference type="Gene3D" id="3.40.50.150">
    <property type="entry name" value="Vaccinia Virus protein VP39"/>
    <property type="match status" value="1"/>
</dbReference>
<dbReference type="GO" id="GO:0009236">
    <property type="term" value="P:cobalamin biosynthetic process"/>
    <property type="evidence" value="ECO:0007669"/>
    <property type="project" value="UniProtKB-KW"/>
</dbReference>
<comment type="pathway">
    <text evidence="1">Cofactor biosynthesis; adenosylcobalamin biosynthesis.</text>
</comment>
<dbReference type="Pfam" id="PF13847">
    <property type="entry name" value="Methyltransf_31"/>
    <property type="match status" value="1"/>
</dbReference>
<dbReference type="GO" id="GO:0008168">
    <property type="term" value="F:methyltransferase activity"/>
    <property type="evidence" value="ECO:0007669"/>
    <property type="project" value="UniProtKB-KW"/>
</dbReference>
<dbReference type="InterPro" id="IPR029063">
    <property type="entry name" value="SAM-dependent_MTases_sf"/>
</dbReference>
<sequence>MTLKGTPTKEEAIGIVIQKLDLQKNHKFLDIGCGSGAISKAASKTTKNIHGIDIRKKAVEISKQNCPEATFHHGDASQIIPKLDEFDRIFIGGTKNIDSFFTKATEKLKPNGIIIANAARIETTIKIQQKMKQKNLHKETIMINIAKNYELAGETAFKPQNPVFMVVGKC</sequence>
<feature type="domain" description="Methyltransferase" evidence="6">
    <location>
        <begin position="23"/>
        <end position="138"/>
    </location>
</feature>
<dbReference type="CDD" id="cd02440">
    <property type="entry name" value="AdoMet_MTases"/>
    <property type="match status" value="1"/>
</dbReference>
<keyword evidence="3 7" id="KW-0489">Methyltransferase</keyword>
<dbReference type="InterPro" id="IPR025714">
    <property type="entry name" value="Methyltranfer_dom"/>
</dbReference>
<keyword evidence="8" id="KW-1185">Reference proteome</keyword>
<dbReference type="Proteomes" id="UP000195137">
    <property type="component" value="Unassembled WGS sequence"/>
</dbReference>
<comment type="caution">
    <text evidence="7">The sequence shown here is derived from an EMBL/GenBank/DDBJ whole genome shotgun (WGS) entry which is preliminary data.</text>
</comment>
<evidence type="ECO:0000313" key="8">
    <source>
        <dbReference type="Proteomes" id="UP000195137"/>
    </source>
</evidence>
<dbReference type="InterPro" id="IPR050714">
    <property type="entry name" value="Cobalamin_biosynth_MTase"/>
</dbReference>